<dbReference type="Gene3D" id="3.30.365.10">
    <property type="entry name" value="Aldehyde oxidase/xanthine dehydrogenase, molybdopterin binding domain"/>
    <property type="match status" value="4"/>
</dbReference>
<name>A0A4Z0C0I2_9BURK</name>
<dbReference type="PANTHER" id="PTHR47495:SF2">
    <property type="entry name" value="ALDEHYDE DEHYDROGENASE"/>
    <property type="match status" value="1"/>
</dbReference>
<dbReference type="InterPro" id="IPR046867">
    <property type="entry name" value="AldOxase/xan_DH_MoCoBD2"/>
</dbReference>
<gene>
    <name evidence="2" type="ORF">EZ242_01375</name>
</gene>
<dbReference type="EMBL" id="SMLL01000001">
    <property type="protein sequence ID" value="TFZ04432.1"/>
    <property type="molecule type" value="Genomic_DNA"/>
</dbReference>
<dbReference type="PANTHER" id="PTHR47495">
    <property type="entry name" value="ALDEHYDE DEHYDROGENASE"/>
    <property type="match status" value="1"/>
</dbReference>
<keyword evidence="3" id="KW-1185">Reference proteome</keyword>
<organism evidence="2 3">
    <name type="scientific">Ramlibacter rhizophilus</name>
    <dbReference type="NCBI Taxonomy" id="1781167"/>
    <lineage>
        <taxon>Bacteria</taxon>
        <taxon>Pseudomonadati</taxon>
        <taxon>Pseudomonadota</taxon>
        <taxon>Betaproteobacteria</taxon>
        <taxon>Burkholderiales</taxon>
        <taxon>Comamonadaceae</taxon>
        <taxon>Ramlibacter</taxon>
    </lineage>
</organism>
<dbReference type="OrthoDB" id="9767994at2"/>
<dbReference type="Pfam" id="PF02738">
    <property type="entry name" value="MoCoBD_1"/>
    <property type="match status" value="1"/>
</dbReference>
<dbReference type="SMART" id="SM01008">
    <property type="entry name" value="Ald_Xan_dh_C"/>
    <property type="match status" value="1"/>
</dbReference>
<reference evidence="2 3" key="1">
    <citation type="submission" date="2019-03" db="EMBL/GenBank/DDBJ databases">
        <title>Ramlibacter rhizophilus CCTCC AB2015357, whole genome shotgun sequence.</title>
        <authorList>
            <person name="Zhang X."/>
            <person name="Feng G."/>
            <person name="Zhu H."/>
        </authorList>
    </citation>
    <scope>NUCLEOTIDE SEQUENCE [LARGE SCALE GENOMIC DNA]</scope>
    <source>
        <strain evidence="2 3">CCTCC AB2015357</strain>
    </source>
</reference>
<dbReference type="RefSeq" id="WP_135283314.1">
    <property type="nucleotide sequence ID" value="NZ_SMLL01000001.1"/>
</dbReference>
<sequence>MNDTNLHEAPLATTRRGFLVGAGSLTFSAVLGLGTGGITESHAATGKLQPNAWLTIHADGTVTIMAPVAEMGQGTLTALPMLVAEELDADWSKVKAEFAPPNPALYGNPHPILRGGQATVASVAVPGYFTPLRIAGAQARAVLMQAAADKWGVPVGELSTDTGKVLHAKSGRSLGYGEIASFASVPAELPKITPADLKQPGQYKLVGKTTIGRADVPSKVTGQAKFGIDVIVPDMLYATVLESPMEGAKAVNVDADAAKAVPGITHVITLPFGVAVVGNTVEATRRARQLLHEKVRWDTSAAAAAKFDSVRARAEYERHGKDAAAKPLDAYKRGDADKALGEGGKVIEATYWSEHVCHAQMEPMNCTVRVAQDGQSCEIWAGSQAPAGVVAVASGILKTTPDKVRFHQQLMGGGFGRRIASDIVAQAVVVANAVKPRAVKLILTREDDMVAARPRPMTHHVLRARLDEQGRIAGWKHRIVAENVDAVAAPPRFQATGGKDYIGWQGSDLPHYAIPNYVSEGVRELRGMRVQPFRGIGSGHNKFAVESFLDEIAAERGIDPLEFRLSLTREDPRASAVLREVARMSDWGRQRPGRGMGIAFADYHGSLSAGVAEISLDRATGKIKVHNYWVAADTGLAIQPQNVLAQIEGAVVWGLSVALFEQLDVKDGAIVQTNFHDYPVLRMSDMPEIHTSLIPSQVPPTGVGELGVAAVAPAIGNALFRLTGQRARQLPMSAAVVKGLVV</sequence>
<dbReference type="AlphaFoldDB" id="A0A4Z0C0I2"/>
<evidence type="ECO:0000259" key="1">
    <source>
        <dbReference type="SMART" id="SM01008"/>
    </source>
</evidence>
<dbReference type="SUPFAM" id="SSF56003">
    <property type="entry name" value="Molybdenum cofactor-binding domain"/>
    <property type="match status" value="2"/>
</dbReference>
<dbReference type="InterPro" id="IPR037165">
    <property type="entry name" value="AldOxase/xan_DH_Mopterin-bd_sf"/>
</dbReference>
<dbReference type="InterPro" id="IPR012368">
    <property type="entry name" value="OxRdtase_Mopterin-bd_su_IorB"/>
</dbReference>
<dbReference type="PROSITE" id="PS51318">
    <property type="entry name" value="TAT"/>
    <property type="match status" value="1"/>
</dbReference>
<dbReference type="PIRSF" id="PIRSF036389">
    <property type="entry name" value="IOR_B"/>
    <property type="match status" value="1"/>
</dbReference>
<evidence type="ECO:0000313" key="3">
    <source>
        <dbReference type="Proteomes" id="UP000297564"/>
    </source>
</evidence>
<dbReference type="GO" id="GO:0016491">
    <property type="term" value="F:oxidoreductase activity"/>
    <property type="evidence" value="ECO:0007669"/>
    <property type="project" value="InterPro"/>
</dbReference>
<accession>A0A4Z0C0I2</accession>
<proteinExistence type="predicted"/>
<protein>
    <submittedName>
        <fullName evidence="2">Xanthine dehydrogenase family protein molybdopterin-binding subunit</fullName>
    </submittedName>
</protein>
<dbReference type="Pfam" id="PF20256">
    <property type="entry name" value="MoCoBD_2"/>
    <property type="match status" value="2"/>
</dbReference>
<feature type="domain" description="Aldehyde oxidase/xanthine dehydrogenase a/b hammerhead" evidence="1">
    <location>
        <begin position="221"/>
        <end position="301"/>
    </location>
</feature>
<comment type="caution">
    <text evidence="2">The sequence shown here is derived from an EMBL/GenBank/DDBJ whole genome shotgun (WGS) entry which is preliminary data.</text>
</comment>
<evidence type="ECO:0000313" key="2">
    <source>
        <dbReference type="EMBL" id="TFZ04432.1"/>
    </source>
</evidence>
<dbReference type="InterPro" id="IPR000674">
    <property type="entry name" value="Ald_Oxase/Xan_DH_a/b"/>
</dbReference>
<dbReference type="InterPro" id="IPR008274">
    <property type="entry name" value="AldOxase/xan_DH_MoCoBD1"/>
</dbReference>
<dbReference type="Gene3D" id="3.90.1170.50">
    <property type="entry name" value="Aldehyde oxidase/xanthine dehydrogenase, a/b hammerhead"/>
    <property type="match status" value="1"/>
</dbReference>
<dbReference type="InterPro" id="IPR052516">
    <property type="entry name" value="N-heterocyclic_Hydroxylase"/>
</dbReference>
<dbReference type="Proteomes" id="UP000297564">
    <property type="component" value="Unassembled WGS sequence"/>
</dbReference>
<dbReference type="InterPro" id="IPR006311">
    <property type="entry name" value="TAT_signal"/>
</dbReference>